<accession>A0AA88Y1X4</accession>
<dbReference type="EMBL" id="VSWD01000009">
    <property type="protein sequence ID" value="KAK3092294.1"/>
    <property type="molecule type" value="Genomic_DNA"/>
</dbReference>
<comment type="caution">
    <text evidence="1">The sequence shown here is derived from an EMBL/GenBank/DDBJ whole genome shotgun (WGS) entry which is preliminary data.</text>
</comment>
<dbReference type="Proteomes" id="UP001186944">
    <property type="component" value="Unassembled WGS sequence"/>
</dbReference>
<dbReference type="GO" id="GO:0005811">
    <property type="term" value="C:lipid droplet"/>
    <property type="evidence" value="ECO:0007669"/>
    <property type="project" value="TreeGrafter"/>
</dbReference>
<organism evidence="1 2">
    <name type="scientific">Pinctada imbricata</name>
    <name type="common">Atlantic pearl-oyster</name>
    <name type="synonym">Pinctada martensii</name>
    <dbReference type="NCBI Taxonomy" id="66713"/>
    <lineage>
        <taxon>Eukaryota</taxon>
        <taxon>Metazoa</taxon>
        <taxon>Spiralia</taxon>
        <taxon>Lophotrochozoa</taxon>
        <taxon>Mollusca</taxon>
        <taxon>Bivalvia</taxon>
        <taxon>Autobranchia</taxon>
        <taxon>Pteriomorphia</taxon>
        <taxon>Pterioida</taxon>
        <taxon>Pterioidea</taxon>
        <taxon>Pteriidae</taxon>
        <taxon>Pinctada</taxon>
    </lineage>
</organism>
<protein>
    <recommendedName>
        <fullName evidence="3">Saccharopine dehydrogenase-like C-terminal domain-containing protein</fullName>
    </recommendedName>
</protein>
<evidence type="ECO:0008006" key="3">
    <source>
        <dbReference type="Google" id="ProtNLM"/>
    </source>
</evidence>
<sequence length="95" mass="10346">MEQTSFSMTFVAKGWKSNGDQDSRPDTINVTKLVGPEPGYVTTPICFVQAAVVLLKEGNKLPADGGVYTPGSAFQDTSLIKRLNDHHMVFSKVTQ</sequence>
<dbReference type="GO" id="GO:0009247">
    <property type="term" value="P:glycolipid biosynthetic process"/>
    <property type="evidence" value="ECO:0007669"/>
    <property type="project" value="TreeGrafter"/>
</dbReference>
<dbReference type="AlphaFoldDB" id="A0AA88Y1X4"/>
<dbReference type="GO" id="GO:0005886">
    <property type="term" value="C:plasma membrane"/>
    <property type="evidence" value="ECO:0007669"/>
    <property type="project" value="TreeGrafter"/>
</dbReference>
<proteinExistence type="predicted"/>
<dbReference type="PANTHER" id="PTHR12286:SF5">
    <property type="entry name" value="SACCHAROPINE DEHYDROGENASE-LIKE OXIDOREDUCTASE"/>
    <property type="match status" value="1"/>
</dbReference>
<dbReference type="InterPro" id="IPR051276">
    <property type="entry name" value="Saccharopine_DH-like_oxidrdct"/>
</dbReference>
<evidence type="ECO:0000313" key="1">
    <source>
        <dbReference type="EMBL" id="KAK3092294.1"/>
    </source>
</evidence>
<evidence type="ECO:0000313" key="2">
    <source>
        <dbReference type="Proteomes" id="UP001186944"/>
    </source>
</evidence>
<name>A0AA88Y1X4_PINIB</name>
<keyword evidence="2" id="KW-1185">Reference proteome</keyword>
<dbReference type="GO" id="GO:0005739">
    <property type="term" value="C:mitochondrion"/>
    <property type="evidence" value="ECO:0007669"/>
    <property type="project" value="TreeGrafter"/>
</dbReference>
<gene>
    <name evidence="1" type="ORF">FSP39_000907</name>
</gene>
<reference evidence="1" key="1">
    <citation type="submission" date="2019-08" db="EMBL/GenBank/DDBJ databases">
        <title>The improved chromosome-level genome for the pearl oyster Pinctada fucata martensii using PacBio sequencing and Hi-C.</title>
        <authorList>
            <person name="Zheng Z."/>
        </authorList>
    </citation>
    <scope>NUCLEOTIDE SEQUENCE</scope>
    <source>
        <strain evidence="1">ZZ-2019</strain>
        <tissue evidence="1">Adductor muscle</tissue>
    </source>
</reference>
<dbReference type="PANTHER" id="PTHR12286">
    <property type="entry name" value="SACCHAROPINE DEHYDROGENASE-LIKE OXIDOREDUCTASE"/>
    <property type="match status" value="1"/>
</dbReference>